<protein>
    <recommendedName>
        <fullName evidence="3">HTH CENPB-type domain-containing protein</fullName>
    </recommendedName>
</protein>
<organism evidence="4 5">
    <name type="scientific">Rhamnusium bicolor</name>
    <dbReference type="NCBI Taxonomy" id="1586634"/>
    <lineage>
        <taxon>Eukaryota</taxon>
        <taxon>Metazoa</taxon>
        <taxon>Ecdysozoa</taxon>
        <taxon>Arthropoda</taxon>
        <taxon>Hexapoda</taxon>
        <taxon>Insecta</taxon>
        <taxon>Pterygota</taxon>
        <taxon>Neoptera</taxon>
        <taxon>Endopterygota</taxon>
        <taxon>Coleoptera</taxon>
        <taxon>Polyphaga</taxon>
        <taxon>Cucujiformia</taxon>
        <taxon>Chrysomeloidea</taxon>
        <taxon>Cerambycidae</taxon>
        <taxon>Lepturinae</taxon>
        <taxon>Rhagiini</taxon>
        <taxon>Rhamnusium</taxon>
    </lineage>
</organism>
<evidence type="ECO:0000313" key="5">
    <source>
        <dbReference type="Proteomes" id="UP001162156"/>
    </source>
</evidence>
<dbReference type="GO" id="GO:0003677">
    <property type="term" value="F:DNA binding"/>
    <property type="evidence" value="ECO:0007669"/>
    <property type="project" value="UniProtKB-KW"/>
</dbReference>
<dbReference type="InterPro" id="IPR006600">
    <property type="entry name" value="HTH_CenpB_DNA-bd_dom"/>
</dbReference>
<keyword evidence="5" id="KW-1185">Reference proteome</keyword>
<keyword evidence="1" id="KW-0238">DNA-binding</keyword>
<feature type="domain" description="HTH CENPB-type" evidence="3">
    <location>
        <begin position="33"/>
        <end position="108"/>
    </location>
</feature>
<evidence type="ECO:0000259" key="3">
    <source>
        <dbReference type="PROSITE" id="PS51253"/>
    </source>
</evidence>
<comment type="caution">
    <text evidence="4">The sequence shown here is derived from an EMBL/GenBank/DDBJ whole genome shotgun (WGS) entry which is preliminary data.</text>
</comment>
<evidence type="ECO:0000256" key="2">
    <source>
        <dbReference type="ARBA" id="ARBA00023242"/>
    </source>
</evidence>
<dbReference type="Pfam" id="PF03221">
    <property type="entry name" value="HTH_Tnp_Tc5"/>
    <property type="match status" value="1"/>
</dbReference>
<dbReference type="PROSITE" id="PS51253">
    <property type="entry name" value="HTH_CENPB"/>
    <property type="match status" value="1"/>
</dbReference>
<evidence type="ECO:0000313" key="4">
    <source>
        <dbReference type="EMBL" id="KAJ8930523.1"/>
    </source>
</evidence>
<accession>A0AAV8WVF0</accession>
<dbReference type="Pfam" id="PF05225">
    <property type="entry name" value="HTH_psq"/>
    <property type="match status" value="1"/>
</dbReference>
<reference evidence="4" key="1">
    <citation type="journal article" date="2023" name="Insect Mol. Biol.">
        <title>Genome sequencing provides insights into the evolution of gene families encoding plant cell wall-degrading enzymes in longhorned beetles.</title>
        <authorList>
            <person name="Shin N.R."/>
            <person name="Okamura Y."/>
            <person name="Kirsch R."/>
            <person name="Pauchet Y."/>
        </authorList>
    </citation>
    <scope>NUCLEOTIDE SEQUENCE</scope>
    <source>
        <strain evidence="4">RBIC_L_NR</strain>
    </source>
</reference>
<gene>
    <name evidence="4" type="ORF">NQ314_016670</name>
</gene>
<sequence length="127" mass="14607">MKIRQASREFNVPKTTIQDYLSRKAPKISRKIRKTGPEPLLTFDGEEKIVNWTINLAKCGFPIKKSDLIATVESIIKSSNKQHLFKNGKPGQRWYSNFLKRHLEISLQEAEGINKARAIVTEESIRL</sequence>
<name>A0AAV8WVF0_9CUCU</name>
<evidence type="ECO:0000256" key="1">
    <source>
        <dbReference type="ARBA" id="ARBA00023125"/>
    </source>
</evidence>
<dbReference type="Proteomes" id="UP001162156">
    <property type="component" value="Unassembled WGS sequence"/>
</dbReference>
<dbReference type="InterPro" id="IPR007889">
    <property type="entry name" value="HTH_Psq"/>
</dbReference>
<dbReference type="EMBL" id="JANEYF010004629">
    <property type="protein sequence ID" value="KAJ8930523.1"/>
    <property type="molecule type" value="Genomic_DNA"/>
</dbReference>
<keyword evidence="2" id="KW-0539">Nucleus</keyword>
<dbReference type="AlphaFoldDB" id="A0AAV8WVF0"/>
<proteinExistence type="predicted"/>